<feature type="transmembrane region" description="Helical" evidence="5">
    <location>
        <begin position="266"/>
        <end position="285"/>
    </location>
</feature>
<protein>
    <submittedName>
        <fullName evidence="8">Neuronal acetylcholine receptor subunit alpha-7</fullName>
    </submittedName>
</protein>
<dbReference type="InterPro" id="IPR018000">
    <property type="entry name" value="Neurotransmitter_ion_chnl_CS"/>
</dbReference>
<dbReference type="Proteomes" id="UP000242188">
    <property type="component" value="Unassembled WGS sequence"/>
</dbReference>
<keyword evidence="5" id="KW-0407">Ion channel</keyword>
<keyword evidence="9" id="KW-1185">Reference proteome</keyword>
<keyword evidence="5" id="KW-0813">Transport</keyword>
<reference evidence="8 9" key="1">
    <citation type="journal article" date="2017" name="Nat. Ecol. Evol.">
        <title>Scallop genome provides insights into evolution of bilaterian karyotype and development.</title>
        <authorList>
            <person name="Wang S."/>
            <person name="Zhang J."/>
            <person name="Jiao W."/>
            <person name="Li J."/>
            <person name="Xun X."/>
            <person name="Sun Y."/>
            <person name="Guo X."/>
            <person name="Huan P."/>
            <person name="Dong B."/>
            <person name="Zhang L."/>
            <person name="Hu X."/>
            <person name="Sun X."/>
            <person name="Wang J."/>
            <person name="Zhao C."/>
            <person name="Wang Y."/>
            <person name="Wang D."/>
            <person name="Huang X."/>
            <person name="Wang R."/>
            <person name="Lv J."/>
            <person name="Li Y."/>
            <person name="Zhang Z."/>
            <person name="Liu B."/>
            <person name="Lu W."/>
            <person name="Hui Y."/>
            <person name="Liang J."/>
            <person name="Zhou Z."/>
            <person name="Hou R."/>
            <person name="Li X."/>
            <person name="Liu Y."/>
            <person name="Li H."/>
            <person name="Ning X."/>
            <person name="Lin Y."/>
            <person name="Zhao L."/>
            <person name="Xing Q."/>
            <person name="Dou J."/>
            <person name="Li Y."/>
            <person name="Mao J."/>
            <person name="Guo H."/>
            <person name="Dou H."/>
            <person name="Li T."/>
            <person name="Mu C."/>
            <person name="Jiang W."/>
            <person name="Fu Q."/>
            <person name="Fu X."/>
            <person name="Miao Y."/>
            <person name="Liu J."/>
            <person name="Yu Q."/>
            <person name="Li R."/>
            <person name="Liao H."/>
            <person name="Li X."/>
            <person name="Kong Y."/>
            <person name="Jiang Z."/>
            <person name="Chourrout D."/>
            <person name="Li R."/>
            <person name="Bao Z."/>
        </authorList>
    </citation>
    <scope>NUCLEOTIDE SEQUENCE [LARGE SCALE GENOMIC DNA]</scope>
    <source>
        <strain evidence="8 9">PY_sf001</strain>
    </source>
</reference>
<evidence type="ECO:0000259" key="6">
    <source>
        <dbReference type="Pfam" id="PF02931"/>
    </source>
</evidence>
<dbReference type="AlphaFoldDB" id="A0A210R498"/>
<keyword evidence="2 5" id="KW-0812">Transmembrane</keyword>
<keyword evidence="3 5" id="KW-1133">Transmembrane helix</keyword>
<dbReference type="GO" id="GO:0004888">
    <property type="term" value="F:transmembrane signaling receptor activity"/>
    <property type="evidence" value="ECO:0007669"/>
    <property type="project" value="InterPro"/>
</dbReference>
<gene>
    <name evidence="8" type="ORF">KP79_PYT22724</name>
</gene>
<dbReference type="PROSITE" id="PS00236">
    <property type="entry name" value="NEUROTR_ION_CHANNEL"/>
    <property type="match status" value="1"/>
</dbReference>
<dbReference type="OrthoDB" id="5975154at2759"/>
<evidence type="ECO:0000256" key="4">
    <source>
        <dbReference type="ARBA" id="ARBA00023136"/>
    </source>
</evidence>
<evidence type="ECO:0000256" key="1">
    <source>
        <dbReference type="ARBA" id="ARBA00004141"/>
    </source>
</evidence>
<comment type="caution">
    <text evidence="8">The sequence shown here is derived from an EMBL/GenBank/DDBJ whole genome shotgun (WGS) entry which is preliminary data.</text>
</comment>
<keyword evidence="8" id="KW-0675">Receptor</keyword>
<evidence type="ECO:0000259" key="7">
    <source>
        <dbReference type="Pfam" id="PF02932"/>
    </source>
</evidence>
<evidence type="ECO:0000313" key="9">
    <source>
        <dbReference type="Proteomes" id="UP000242188"/>
    </source>
</evidence>
<dbReference type="InterPro" id="IPR038050">
    <property type="entry name" value="Neuro_actylchol_rec"/>
</dbReference>
<dbReference type="GO" id="GO:0005230">
    <property type="term" value="F:extracellular ligand-gated monoatomic ion channel activity"/>
    <property type="evidence" value="ECO:0007669"/>
    <property type="project" value="InterPro"/>
</dbReference>
<keyword evidence="4 5" id="KW-0472">Membrane</keyword>
<dbReference type="CDD" id="cd18989">
    <property type="entry name" value="LGIC_ECD_cation"/>
    <property type="match status" value="1"/>
</dbReference>
<evidence type="ECO:0000313" key="8">
    <source>
        <dbReference type="EMBL" id="OWF55903.1"/>
    </source>
</evidence>
<comment type="similarity">
    <text evidence="5">Belongs to the ligand-gated ion channel (TC 1.A.9) family.</text>
</comment>
<dbReference type="InterPro" id="IPR036734">
    <property type="entry name" value="Neur_chan_lig-bd_sf"/>
</dbReference>
<dbReference type="FunFam" id="2.70.170.10:FF:000028">
    <property type="entry name" value="AcetylCholine Receptor"/>
    <property type="match status" value="1"/>
</dbReference>
<dbReference type="Pfam" id="PF02932">
    <property type="entry name" value="Neur_chan_memb"/>
    <property type="match status" value="1"/>
</dbReference>
<evidence type="ECO:0000256" key="2">
    <source>
        <dbReference type="ARBA" id="ARBA00022692"/>
    </source>
</evidence>
<name>A0A210R498_MIZYE</name>
<sequence length="414" mass="47508">MATVRVTILLIMLYSTRHTVQGRNGTMDDWIRLTNTLFSNYTKEIFPLYNFSDTLNIDTSMFPLSMLDFDEVSGVITLSAGMTLSWNDYRLKWTPSDYGGIDYINLNSSKVWKPKVYVVTAADDLRQFGSDDFEIFISYTGLLNFSPGKLLRSTCTVDMTKFPVDTQLCSIRVIQWAASPHTKLTFDDTEMNMMYYIPNGEWNIDKTSVSFFMGYGSPSETLDFTIHMSRRYIYFIVSMTIPILLLCFLNPFVFLLPATSGERMSFTITMFLSLAVYMTLVGDNLPKVSENMAGMSYFLLLTLIYSSTLIVLTIFTLRCEAVDDVSQFPKWLRRLTRFCCKFRDTKVTSNPKSDKVMELKEQGGSEVEEIVDVDLECLCIKNQDVMKVIDNSLFAISFLVIVIMTLWFLCTYYA</sequence>
<dbReference type="Pfam" id="PF02931">
    <property type="entry name" value="Neur_chan_LBD"/>
    <property type="match status" value="1"/>
</dbReference>
<dbReference type="Gene3D" id="2.70.170.10">
    <property type="entry name" value="Neurotransmitter-gated ion-channel ligand-binding domain"/>
    <property type="match status" value="1"/>
</dbReference>
<evidence type="ECO:0000256" key="5">
    <source>
        <dbReference type="RuleBase" id="RU000687"/>
    </source>
</evidence>
<dbReference type="InterPro" id="IPR006202">
    <property type="entry name" value="Neur_chan_lig-bd"/>
</dbReference>
<feature type="domain" description="Neurotransmitter-gated ion-channel ligand-binding" evidence="6">
    <location>
        <begin position="32"/>
        <end position="232"/>
    </location>
</feature>
<feature type="domain" description="Neurotransmitter-gated ion-channel transmembrane" evidence="7">
    <location>
        <begin position="240"/>
        <end position="356"/>
    </location>
</feature>
<feature type="transmembrane region" description="Helical" evidence="5">
    <location>
        <begin position="297"/>
        <end position="317"/>
    </location>
</feature>
<dbReference type="EMBL" id="NEDP02000451">
    <property type="protein sequence ID" value="OWF55903.1"/>
    <property type="molecule type" value="Genomic_DNA"/>
</dbReference>
<accession>A0A210R498</accession>
<dbReference type="PANTHER" id="PTHR18945">
    <property type="entry name" value="NEUROTRANSMITTER GATED ION CHANNEL"/>
    <property type="match status" value="1"/>
</dbReference>
<dbReference type="GO" id="GO:0016020">
    <property type="term" value="C:membrane"/>
    <property type="evidence" value="ECO:0007669"/>
    <property type="project" value="UniProtKB-SubCell"/>
</dbReference>
<dbReference type="STRING" id="6573.A0A210R498"/>
<dbReference type="CDD" id="cd19051">
    <property type="entry name" value="LGIC_TM_cation"/>
    <property type="match status" value="1"/>
</dbReference>
<proteinExistence type="inferred from homology"/>
<keyword evidence="5" id="KW-0406">Ion transport</keyword>
<feature type="transmembrane region" description="Helical" evidence="5">
    <location>
        <begin position="393"/>
        <end position="413"/>
    </location>
</feature>
<dbReference type="InterPro" id="IPR006201">
    <property type="entry name" value="Neur_channel"/>
</dbReference>
<feature type="transmembrane region" description="Helical" evidence="5">
    <location>
        <begin position="232"/>
        <end position="254"/>
    </location>
</feature>
<evidence type="ECO:0000256" key="3">
    <source>
        <dbReference type="ARBA" id="ARBA00022989"/>
    </source>
</evidence>
<keyword evidence="5" id="KW-0732">Signal</keyword>
<dbReference type="InterPro" id="IPR036719">
    <property type="entry name" value="Neuro-gated_channel_TM_sf"/>
</dbReference>
<dbReference type="PRINTS" id="PR00252">
    <property type="entry name" value="NRIONCHANNEL"/>
</dbReference>
<feature type="chain" id="PRO_5022267101" evidence="5">
    <location>
        <begin position="23"/>
        <end position="414"/>
    </location>
</feature>
<feature type="signal peptide" evidence="5">
    <location>
        <begin position="1"/>
        <end position="22"/>
    </location>
</feature>
<dbReference type="Gene3D" id="1.20.58.390">
    <property type="entry name" value="Neurotransmitter-gated ion-channel transmembrane domain"/>
    <property type="match status" value="1"/>
</dbReference>
<comment type="subcellular location">
    <subcellularLocation>
        <location evidence="1">Membrane</location>
        <topology evidence="1">Multi-pass membrane protein</topology>
    </subcellularLocation>
</comment>
<organism evidence="8 9">
    <name type="scientific">Mizuhopecten yessoensis</name>
    <name type="common">Japanese scallop</name>
    <name type="synonym">Patinopecten yessoensis</name>
    <dbReference type="NCBI Taxonomy" id="6573"/>
    <lineage>
        <taxon>Eukaryota</taxon>
        <taxon>Metazoa</taxon>
        <taxon>Spiralia</taxon>
        <taxon>Lophotrochozoa</taxon>
        <taxon>Mollusca</taxon>
        <taxon>Bivalvia</taxon>
        <taxon>Autobranchia</taxon>
        <taxon>Pteriomorphia</taxon>
        <taxon>Pectinida</taxon>
        <taxon>Pectinoidea</taxon>
        <taxon>Pectinidae</taxon>
        <taxon>Mizuhopecten</taxon>
    </lineage>
</organism>
<dbReference type="InterPro" id="IPR006029">
    <property type="entry name" value="Neurotrans-gated_channel_TM"/>
</dbReference>
<dbReference type="SUPFAM" id="SSF63712">
    <property type="entry name" value="Nicotinic receptor ligand binding domain-like"/>
    <property type="match status" value="1"/>
</dbReference>
<dbReference type="SUPFAM" id="SSF90112">
    <property type="entry name" value="Neurotransmitter-gated ion-channel transmembrane pore"/>
    <property type="match status" value="1"/>
</dbReference>